<organism evidence="1 2">
    <name type="scientific">Populus alba x Populus x berolinensis</name>
    <dbReference type="NCBI Taxonomy" id="444605"/>
    <lineage>
        <taxon>Eukaryota</taxon>
        <taxon>Viridiplantae</taxon>
        <taxon>Streptophyta</taxon>
        <taxon>Embryophyta</taxon>
        <taxon>Tracheophyta</taxon>
        <taxon>Spermatophyta</taxon>
        <taxon>Magnoliopsida</taxon>
        <taxon>eudicotyledons</taxon>
        <taxon>Gunneridae</taxon>
        <taxon>Pentapetalae</taxon>
        <taxon>rosids</taxon>
        <taxon>fabids</taxon>
        <taxon>Malpighiales</taxon>
        <taxon>Salicaceae</taxon>
        <taxon>Saliceae</taxon>
        <taxon>Populus</taxon>
    </lineage>
</organism>
<accession>A0AAD6PRM6</accession>
<dbReference type="Proteomes" id="UP001164929">
    <property type="component" value="Chromosome 18"/>
</dbReference>
<sequence>MTTVMHLFLAYPQTHHRNPNGMLTVTSDHPSDSHQKLISPRSLSWSRWKFLG</sequence>
<dbReference type="AlphaFoldDB" id="A0AAD6PRM6"/>
<evidence type="ECO:0000313" key="1">
    <source>
        <dbReference type="EMBL" id="KAJ6956967.1"/>
    </source>
</evidence>
<reference evidence="1 2" key="1">
    <citation type="journal article" date="2023" name="Mol. Ecol. Resour.">
        <title>Chromosome-level genome assembly of a triploid poplar Populus alba 'Berolinensis'.</title>
        <authorList>
            <person name="Chen S."/>
            <person name="Yu Y."/>
            <person name="Wang X."/>
            <person name="Wang S."/>
            <person name="Zhang T."/>
            <person name="Zhou Y."/>
            <person name="He R."/>
            <person name="Meng N."/>
            <person name="Wang Y."/>
            <person name="Liu W."/>
            <person name="Liu Z."/>
            <person name="Liu J."/>
            <person name="Guo Q."/>
            <person name="Huang H."/>
            <person name="Sederoff R.R."/>
            <person name="Wang G."/>
            <person name="Qu G."/>
            <person name="Chen S."/>
        </authorList>
    </citation>
    <scope>NUCLEOTIDE SEQUENCE [LARGE SCALE GENOMIC DNA]</scope>
    <source>
        <strain evidence="1">SC-2020</strain>
    </source>
</reference>
<comment type="caution">
    <text evidence="1">The sequence shown here is derived from an EMBL/GenBank/DDBJ whole genome shotgun (WGS) entry which is preliminary data.</text>
</comment>
<keyword evidence="2" id="KW-1185">Reference proteome</keyword>
<protein>
    <submittedName>
        <fullName evidence="1">Uncharacterized protein</fullName>
    </submittedName>
</protein>
<name>A0AAD6PRM6_9ROSI</name>
<proteinExistence type="predicted"/>
<dbReference type="EMBL" id="JAQIZT010000018">
    <property type="protein sequence ID" value="KAJ6956967.1"/>
    <property type="molecule type" value="Genomic_DNA"/>
</dbReference>
<gene>
    <name evidence="1" type="ORF">NC653_039015</name>
</gene>
<evidence type="ECO:0000313" key="2">
    <source>
        <dbReference type="Proteomes" id="UP001164929"/>
    </source>
</evidence>